<dbReference type="EMBL" id="MDJZ01000016">
    <property type="protein sequence ID" value="OUE24375.1"/>
    <property type="molecule type" value="Genomic_DNA"/>
</dbReference>
<protein>
    <submittedName>
        <fullName evidence="7">Inner membrane ABC transporter permease protein YtfT</fullName>
    </submittedName>
</protein>
<keyword evidence="3 6" id="KW-0812">Transmembrane</keyword>
<organism evidence="7 8">
    <name type="scientific">Clavibacter michiganensis</name>
    <dbReference type="NCBI Taxonomy" id="28447"/>
    <lineage>
        <taxon>Bacteria</taxon>
        <taxon>Bacillati</taxon>
        <taxon>Actinomycetota</taxon>
        <taxon>Actinomycetes</taxon>
        <taxon>Micrococcales</taxon>
        <taxon>Microbacteriaceae</taxon>
        <taxon>Clavibacter</taxon>
    </lineage>
</organism>
<keyword evidence="4 6" id="KW-1133">Transmembrane helix</keyword>
<keyword evidence="8" id="KW-1185">Reference proteome</keyword>
<dbReference type="Pfam" id="PF02653">
    <property type="entry name" value="BPD_transp_2"/>
    <property type="match status" value="1"/>
</dbReference>
<comment type="subcellular location">
    <subcellularLocation>
        <location evidence="1">Cell membrane</location>
        <topology evidence="1">Multi-pass membrane protein</topology>
    </subcellularLocation>
</comment>
<evidence type="ECO:0000256" key="2">
    <source>
        <dbReference type="ARBA" id="ARBA00022475"/>
    </source>
</evidence>
<comment type="caution">
    <text evidence="7">The sequence shown here is derived from an EMBL/GenBank/DDBJ whole genome shotgun (WGS) entry which is preliminary data.</text>
</comment>
<accession>A0A251YJE8</accession>
<feature type="transmembrane region" description="Helical" evidence="6">
    <location>
        <begin position="138"/>
        <end position="162"/>
    </location>
</feature>
<dbReference type="AlphaFoldDB" id="A0A251YJE8"/>
<feature type="transmembrane region" description="Helical" evidence="6">
    <location>
        <begin position="20"/>
        <end position="41"/>
    </location>
</feature>
<evidence type="ECO:0000256" key="1">
    <source>
        <dbReference type="ARBA" id="ARBA00004651"/>
    </source>
</evidence>
<evidence type="ECO:0000313" key="7">
    <source>
        <dbReference type="EMBL" id="OUE24375.1"/>
    </source>
</evidence>
<feature type="transmembrane region" description="Helical" evidence="6">
    <location>
        <begin position="183"/>
        <end position="207"/>
    </location>
</feature>
<dbReference type="PANTHER" id="PTHR32196:SF19">
    <property type="entry name" value="GALACTOFURANOSE TRANSPORTER PERMEASE PROTEIN YTFT"/>
    <property type="match status" value="1"/>
</dbReference>
<dbReference type="CDD" id="cd06579">
    <property type="entry name" value="TM_PBP1_transp_AraH_like"/>
    <property type="match status" value="1"/>
</dbReference>
<evidence type="ECO:0000256" key="5">
    <source>
        <dbReference type="ARBA" id="ARBA00023136"/>
    </source>
</evidence>
<keyword evidence="5 6" id="KW-0472">Membrane</keyword>
<proteinExistence type="predicted"/>
<gene>
    <name evidence="7" type="primary">ytfT</name>
    <name evidence="7" type="ORF">BFL37_10715</name>
</gene>
<feature type="transmembrane region" description="Helical" evidence="6">
    <location>
        <begin position="276"/>
        <end position="304"/>
    </location>
</feature>
<evidence type="ECO:0000256" key="3">
    <source>
        <dbReference type="ARBA" id="ARBA00022692"/>
    </source>
</evidence>
<dbReference type="PANTHER" id="PTHR32196">
    <property type="entry name" value="ABC TRANSPORTER PERMEASE PROTEIN YPHD-RELATED-RELATED"/>
    <property type="match status" value="1"/>
</dbReference>
<reference evidence="7 8" key="1">
    <citation type="submission" date="2016-08" db="EMBL/GenBank/DDBJ databases">
        <title>Genome sequence of Clavibacter michiganensis spp strain CFBP8019.</title>
        <authorList>
            <person name="Thapa S.P."/>
            <person name="Coaker G."/>
            <person name="Jacques M.-A."/>
        </authorList>
    </citation>
    <scope>NUCLEOTIDE SEQUENCE [LARGE SCALE GENOMIC DNA]</scope>
    <source>
        <strain evidence="7">CFBP8019</strain>
    </source>
</reference>
<feature type="transmembrane region" description="Helical" evidence="6">
    <location>
        <begin position="114"/>
        <end position="132"/>
    </location>
</feature>
<name>A0A251YJE8_9MICO</name>
<dbReference type="GO" id="GO:0022857">
    <property type="term" value="F:transmembrane transporter activity"/>
    <property type="evidence" value="ECO:0007669"/>
    <property type="project" value="InterPro"/>
</dbReference>
<feature type="transmembrane region" description="Helical" evidence="6">
    <location>
        <begin position="72"/>
        <end position="102"/>
    </location>
</feature>
<feature type="transmembrane region" description="Helical" evidence="6">
    <location>
        <begin position="310"/>
        <end position="334"/>
    </location>
</feature>
<evidence type="ECO:0000256" key="4">
    <source>
        <dbReference type="ARBA" id="ARBA00022989"/>
    </source>
</evidence>
<keyword evidence="2" id="KW-1003">Cell membrane</keyword>
<dbReference type="RefSeq" id="WP_086515101.1">
    <property type="nucleotide sequence ID" value="NZ_MDJZ01000016.1"/>
</dbReference>
<feature type="transmembrane region" description="Helical" evidence="6">
    <location>
        <begin position="238"/>
        <end position="264"/>
    </location>
</feature>
<dbReference type="OrthoDB" id="9808136at2"/>
<dbReference type="GO" id="GO:0005886">
    <property type="term" value="C:plasma membrane"/>
    <property type="evidence" value="ECO:0007669"/>
    <property type="project" value="UniProtKB-SubCell"/>
</dbReference>
<sequence length="363" mass="37149">MSDPTTTARRRPRARGLGDVLHRPWFWGTVAIVLLLAINVAKDPGYLALSVNPDTGNLVGNLVDILRAAAPVLMIAVGMCLVVATGGIDLSVGSIMVVAGAVSMEFLKAAGSDSLGVALGAMGLALLIAGILGAVNGMLVSVVGLQPFISTLVIMLAGRGLAKVITAGQNTAASNEPFRWVANGYLVGLPVVFLLAVLITIGVAVLVRRSALGLMIEAIGMDPQAARLAGLDRRALLFTAYIASGLLAGVAGIFATASVMTVDVSRTGYQLELDAILAVVIGGTSLAGGKFHLLGAAVGALLIATLDKTVVFLGISSSATPAFKAIVIVAIVLLQSRRVRALFTRRRPPAPAPVPTEKEAVPA</sequence>
<dbReference type="Proteomes" id="UP000195101">
    <property type="component" value="Unassembled WGS sequence"/>
</dbReference>
<dbReference type="InterPro" id="IPR001851">
    <property type="entry name" value="ABC_transp_permease"/>
</dbReference>
<evidence type="ECO:0000313" key="8">
    <source>
        <dbReference type="Proteomes" id="UP000195101"/>
    </source>
</evidence>
<evidence type="ECO:0000256" key="6">
    <source>
        <dbReference type="SAM" id="Phobius"/>
    </source>
</evidence>